<evidence type="ECO:0000256" key="2">
    <source>
        <dbReference type="ARBA" id="ARBA00022750"/>
    </source>
</evidence>
<evidence type="ECO:0000313" key="6">
    <source>
        <dbReference type="Proteomes" id="UP000591535"/>
    </source>
</evidence>
<reference evidence="5 6" key="1">
    <citation type="submission" date="2019-09" db="EMBL/GenBank/DDBJ databases">
        <title>Bird 10,000 Genomes (B10K) Project - Family phase.</title>
        <authorList>
            <person name="Zhang G."/>
        </authorList>
    </citation>
    <scope>NUCLEOTIDE SEQUENCE [LARGE SCALE GENOMIC DNA]</scope>
    <source>
        <strain evidence="5">B10K-DU-001-02</strain>
        <tissue evidence="5">Muscle</tissue>
    </source>
</reference>
<dbReference type="InterPro" id="IPR021109">
    <property type="entry name" value="Peptidase_aspartic_dom_sf"/>
</dbReference>
<dbReference type="PANTHER" id="PTHR19422:SF123">
    <property type="entry name" value="RT1 CLASS I, LOCUS CE15"/>
    <property type="match status" value="1"/>
</dbReference>
<dbReference type="InterPro" id="IPR036157">
    <property type="entry name" value="dUTPase-like_sf"/>
</dbReference>
<proteinExistence type="predicted"/>
<dbReference type="PROSITE" id="PS50175">
    <property type="entry name" value="ASP_PROT_RETROV"/>
    <property type="match status" value="1"/>
</dbReference>
<dbReference type="InterPro" id="IPR001995">
    <property type="entry name" value="Peptidase_A2_cat"/>
</dbReference>
<accession>A0A7K8ZN31</accession>
<keyword evidence="1" id="KW-0645">Protease</keyword>
<keyword evidence="2" id="KW-0064">Aspartyl protease</keyword>
<feature type="non-terminal residue" evidence="5">
    <location>
        <position position="158"/>
    </location>
</feature>
<dbReference type="Gene3D" id="2.70.40.10">
    <property type="match status" value="1"/>
</dbReference>
<dbReference type="InterPro" id="IPR029054">
    <property type="entry name" value="dUTPase-like"/>
</dbReference>
<dbReference type="InterPro" id="IPR051592">
    <property type="entry name" value="HERV-K_Pro_peptidase_A2"/>
</dbReference>
<dbReference type="CDD" id="cd07557">
    <property type="entry name" value="trimeric_dUTPase"/>
    <property type="match status" value="1"/>
</dbReference>
<protein>
    <submittedName>
        <fullName evidence="5">POK9 protein</fullName>
    </submittedName>
</protein>
<dbReference type="PANTHER" id="PTHR19422">
    <property type="entry name" value="GAG RETROVIRAL POLYPROTEIN"/>
    <property type="match status" value="1"/>
</dbReference>
<keyword evidence="6" id="KW-1185">Reference proteome</keyword>
<sequence>GSLGIDLETATTVMLVTSQPAKIPTTTYGPLTSDATTGALLIGRSSSGLNGLVVLPGVIDADFQGQICVIAYALLPPVTIDAGTRIAQLVLLQRHPATPDSTAPARGTHGFGSTGKHFVNLVQKMQQRPLLLLKVRKGTDEYTITAMCDTGADVTILS</sequence>
<dbReference type="EMBL" id="VWZG01004152">
    <property type="protein sequence ID" value="NXG17181.1"/>
    <property type="molecule type" value="Genomic_DNA"/>
</dbReference>
<keyword evidence="3" id="KW-0378">Hydrolase</keyword>
<dbReference type="Pfam" id="PF00692">
    <property type="entry name" value="dUTPase"/>
    <property type="match status" value="1"/>
</dbReference>
<organism evidence="5 6">
    <name type="scientific">Grallaria varia</name>
    <name type="common">variegated antpitta</name>
    <dbReference type="NCBI Taxonomy" id="117165"/>
    <lineage>
        <taxon>Eukaryota</taxon>
        <taxon>Metazoa</taxon>
        <taxon>Chordata</taxon>
        <taxon>Craniata</taxon>
        <taxon>Vertebrata</taxon>
        <taxon>Euteleostomi</taxon>
        <taxon>Archelosauria</taxon>
        <taxon>Archosauria</taxon>
        <taxon>Dinosauria</taxon>
        <taxon>Saurischia</taxon>
        <taxon>Theropoda</taxon>
        <taxon>Coelurosauria</taxon>
        <taxon>Aves</taxon>
        <taxon>Neognathae</taxon>
        <taxon>Neoaves</taxon>
        <taxon>Telluraves</taxon>
        <taxon>Australaves</taxon>
        <taxon>Passeriformes</taxon>
        <taxon>Formicariidae</taxon>
        <taxon>Grallaria</taxon>
    </lineage>
</organism>
<evidence type="ECO:0000313" key="5">
    <source>
        <dbReference type="EMBL" id="NXG17181.1"/>
    </source>
</evidence>
<dbReference type="SUPFAM" id="SSF51283">
    <property type="entry name" value="dUTPase-like"/>
    <property type="match status" value="1"/>
</dbReference>
<evidence type="ECO:0000256" key="3">
    <source>
        <dbReference type="ARBA" id="ARBA00022801"/>
    </source>
</evidence>
<dbReference type="InterPro" id="IPR033704">
    <property type="entry name" value="dUTPase_trimeric"/>
</dbReference>
<name>A0A7K8ZN31_9PASS</name>
<dbReference type="GO" id="GO:0006508">
    <property type="term" value="P:proteolysis"/>
    <property type="evidence" value="ECO:0007669"/>
    <property type="project" value="UniProtKB-KW"/>
</dbReference>
<gene>
    <name evidence="5" type="primary">Ervk9_0</name>
    <name evidence="5" type="ORF">GRAVAR_R13207</name>
</gene>
<evidence type="ECO:0000259" key="4">
    <source>
        <dbReference type="PROSITE" id="PS50175"/>
    </source>
</evidence>
<feature type="non-terminal residue" evidence="5">
    <location>
        <position position="1"/>
    </location>
</feature>
<feature type="domain" description="Peptidase A2" evidence="4">
    <location>
        <begin position="144"/>
        <end position="158"/>
    </location>
</feature>
<dbReference type="Gene3D" id="2.40.70.10">
    <property type="entry name" value="Acid Proteases"/>
    <property type="match status" value="1"/>
</dbReference>
<dbReference type="GO" id="GO:0004190">
    <property type="term" value="F:aspartic-type endopeptidase activity"/>
    <property type="evidence" value="ECO:0007669"/>
    <property type="project" value="UniProtKB-KW"/>
</dbReference>
<comment type="caution">
    <text evidence="5">The sequence shown here is derived from an EMBL/GenBank/DDBJ whole genome shotgun (WGS) entry which is preliminary data.</text>
</comment>
<dbReference type="Proteomes" id="UP000591535">
    <property type="component" value="Unassembled WGS sequence"/>
</dbReference>
<evidence type="ECO:0000256" key="1">
    <source>
        <dbReference type="ARBA" id="ARBA00022670"/>
    </source>
</evidence>
<dbReference type="AlphaFoldDB" id="A0A7K8ZN31"/>